<dbReference type="GO" id="GO:0046872">
    <property type="term" value="F:metal ion binding"/>
    <property type="evidence" value="ECO:0007669"/>
    <property type="project" value="UniProtKB-UniRule"/>
</dbReference>
<evidence type="ECO:0000256" key="8">
    <source>
        <dbReference type="ARBA" id="ARBA00023288"/>
    </source>
</evidence>
<sequence length="87" mass="9058">MRFSIAAALAVLSVSVAAVDISGAPACMQTCLTKNQGSSTCDPAATDFTCFCADTKFYNVVSSCVLSGCDLTNALASLSWYNKVCKK</sequence>
<evidence type="ECO:0000256" key="5">
    <source>
        <dbReference type="ARBA" id="ARBA00022622"/>
    </source>
</evidence>
<comment type="subcellular location">
    <subcellularLocation>
        <location evidence="1">Membrane</location>
        <topology evidence="1">Lipid-anchor</topology>
        <topology evidence="1">GPI-anchor</topology>
    </subcellularLocation>
    <subcellularLocation>
        <location evidence="2">Secreted</location>
    </subcellularLocation>
</comment>
<keyword evidence="7 9" id="KW-1015">Disulfide bond</keyword>
<dbReference type="PROSITE" id="PS52012">
    <property type="entry name" value="CFEM"/>
    <property type="match status" value="1"/>
</dbReference>
<keyword evidence="9" id="KW-0349">Heme</keyword>
<dbReference type="GO" id="GO:0098552">
    <property type="term" value="C:side of membrane"/>
    <property type="evidence" value="ECO:0007669"/>
    <property type="project" value="UniProtKB-KW"/>
</dbReference>
<dbReference type="Pfam" id="PF05730">
    <property type="entry name" value="CFEM"/>
    <property type="match status" value="1"/>
</dbReference>
<evidence type="ECO:0000313" key="12">
    <source>
        <dbReference type="EMBL" id="ORX96157.1"/>
    </source>
</evidence>
<keyword evidence="5" id="KW-0472">Membrane</keyword>
<evidence type="ECO:0000256" key="6">
    <source>
        <dbReference type="ARBA" id="ARBA00022729"/>
    </source>
</evidence>
<dbReference type="InterPro" id="IPR008427">
    <property type="entry name" value="Extracellular_membr_CFEM_dom"/>
</dbReference>
<feature type="chain" id="PRO_5013141481" description="CFEM domain-containing protein" evidence="10">
    <location>
        <begin position="19"/>
        <end position="87"/>
    </location>
</feature>
<proteinExistence type="inferred from homology"/>
<evidence type="ECO:0000256" key="9">
    <source>
        <dbReference type="PROSITE-ProRule" id="PRU01356"/>
    </source>
</evidence>
<evidence type="ECO:0000256" key="1">
    <source>
        <dbReference type="ARBA" id="ARBA00004589"/>
    </source>
</evidence>
<keyword evidence="8" id="KW-0449">Lipoprotein</keyword>
<evidence type="ECO:0000256" key="10">
    <source>
        <dbReference type="SAM" id="SignalP"/>
    </source>
</evidence>
<dbReference type="AlphaFoldDB" id="A0A1Y1YDT5"/>
<evidence type="ECO:0000313" key="13">
    <source>
        <dbReference type="Proteomes" id="UP000193144"/>
    </source>
</evidence>
<evidence type="ECO:0000256" key="4">
    <source>
        <dbReference type="ARBA" id="ARBA00022525"/>
    </source>
</evidence>
<dbReference type="Proteomes" id="UP000193144">
    <property type="component" value="Unassembled WGS sequence"/>
</dbReference>
<organism evidence="12 13">
    <name type="scientific">Clohesyomyces aquaticus</name>
    <dbReference type="NCBI Taxonomy" id="1231657"/>
    <lineage>
        <taxon>Eukaryota</taxon>
        <taxon>Fungi</taxon>
        <taxon>Dikarya</taxon>
        <taxon>Ascomycota</taxon>
        <taxon>Pezizomycotina</taxon>
        <taxon>Dothideomycetes</taxon>
        <taxon>Pleosporomycetidae</taxon>
        <taxon>Pleosporales</taxon>
        <taxon>Lindgomycetaceae</taxon>
        <taxon>Clohesyomyces</taxon>
    </lineage>
</organism>
<feature type="binding site" description="axial binding residue" evidence="9">
    <location>
        <position position="47"/>
    </location>
    <ligand>
        <name>heme</name>
        <dbReference type="ChEBI" id="CHEBI:30413"/>
    </ligand>
    <ligandPart>
        <name>Fe</name>
        <dbReference type="ChEBI" id="CHEBI:18248"/>
    </ligandPart>
</feature>
<evidence type="ECO:0000259" key="11">
    <source>
        <dbReference type="PROSITE" id="PS52012"/>
    </source>
</evidence>
<comment type="similarity">
    <text evidence="3">Belongs to the RBT5 family.</text>
</comment>
<keyword evidence="13" id="KW-1185">Reference proteome</keyword>
<evidence type="ECO:0000256" key="2">
    <source>
        <dbReference type="ARBA" id="ARBA00004613"/>
    </source>
</evidence>
<dbReference type="STRING" id="1231657.A0A1Y1YDT5"/>
<feature type="domain" description="CFEM" evidence="11">
    <location>
        <begin position="1"/>
        <end position="87"/>
    </location>
</feature>
<dbReference type="GO" id="GO:0005576">
    <property type="term" value="C:extracellular region"/>
    <property type="evidence" value="ECO:0007669"/>
    <property type="project" value="UniProtKB-SubCell"/>
</dbReference>
<keyword evidence="6 10" id="KW-0732">Signal</keyword>
<evidence type="ECO:0000256" key="3">
    <source>
        <dbReference type="ARBA" id="ARBA00010031"/>
    </source>
</evidence>
<dbReference type="OrthoDB" id="3767534at2759"/>
<keyword evidence="4" id="KW-0964">Secreted</keyword>
<accession>A0A1Y1YDT5</accession>
<name>A0A1Y1YDT5_9PLEO</name>
<protein>
    <recommendedName>
        <fullName evidence="11">CFEM domain-containing protein</fullName>
    </recommendedName>
</protein>
<evidence type="ECO:0000256" key="7">
    <source>
        <dbReference type="ARBA" id="ARBA00023157"/>
    </source>
</evidence>
<feature type="signal peptide" evidence="10">
    <location>
        <begin position="1"/>
        <end position="18"/>
    </location>
</feature>
<comment type="caution">
    <text evidence="9">Lacks conserved residue(s) required for the propagation of feature annotation.</text>
</comment>
<keyword evidence="9" id="KW-0479">Metal-binding</keyword>
<reference evidence="12 13" key="1">
    <citation type="submission" date="2016-07" db="EMBL/GenBank/DDBJ databases">
        <title>Pervasive Adenine N6-methylation of Active Genes in Fungi.</title>
        <authorList>
            <consortium name="DOE Joint Genome Institute"/>
            <person name="Mondo S.J."/>
            <person name="Dannebaum R.O."/>
            <person name="Kuo R.C."/>
            <person name="Labutti K."/>
            <person name="Haridas S."/>
            <person name="Kuo A."/>
            <person name="Salamov A."/>
            <person name="Ahrendt S.R."/>
            <person name="Lipzen A."/>
            <person name="Sullivan W."/>
            <person name="Andreopoulos W.B."/>
            <person name="Clum A."/>
            <person name="Lindquist E."/>
            <person name="Daum C."/>
            <person name="Ramamoorthy G.K."/>
            <person name="Gryganskyi A."/>
            <person name="Culley D."/>
            <person name="Magnuson J.K."/>
            <person name="James T.Y."/>
            <person name="O'Malley M.A."/>
            <person name="Stajich J.E."/>
            <person name="Spatafora J.W."/>
            <person name="Visel A."/>
            <person name="Grigoriev I.V."/>
        </authorList>
    </citation>
    <scope>NUCLEOTIDE SEQUENCE [LARGE SCALE GENOMIC DNA]</scope>
    <source>
        <strain evidence="12 13">CBS 115471</strain>
    </source>
</reference>
<dbReference type="EMBL" id="MCFA01000262">
    <property type="protein sequence ID" value="ORX96157.1"/>
    <property type="molecule type" value="Genomic_DNA"/>
</dbReference>
<keyword evidence="5" id="KW-0325">Glycoprotein</keyword>
<feature type="disulfide bond" evidence="9">
    <location>
        <begin position="52"/>
        <end position="85"/>
    </location>
</feature>
<gene>
    <name evidence="12" type="ORF">BCR34DRAFT_607718</name>
</gene>
<comment type="caution">
    <text evidence="12">The sequence shown here is derived from an EMBL/GenBank/DDBJ whole genome shotgun (WGS) entry which is preliminary data.</text>
</comment>
<keyword evidence="9" id="KW-0408">Iron</keyword>
<keyword evidence="5" id="KW-0336">GPI-anchor</keyword>